<feature type="domain" description="ELM2" evidence="3">
    <location>
        <begin position="35"/>
        <end position="122"/>
    </location>
</feature>
<keyword evidence="1" id="KW-0539">Nucleus</keyword>
<feature type="region of interest" description="Disordered" evidence="2">
    <location>
        <begin position="282"/>
        <end position="308"/>
    </location>
</feature>
<dbReference type="InterPro" id="IPR013083">
    <property type="entry name" value="Znf_RING/FYVE/PHD"/>
</dbReference>
<dbReference type="InterPro" id="IPR000949">
    <property type="entry name" value="ELM2_dom"/>
</dbReference>
<geneLocation type="mitochondrion" evidence="4"/>
<dbReference type="PROSITE" id="PS51156">
    <property type="entry name" value="ELM2"/>
    <property type="match status" value="1"/>
</dbReference>
<dbReference type="InterPro" id="IPR011011">
    <property type="entry name" value="Znf_FYVE_PHD"/>
</dbReference>
<feature type="compositionally biased region" description="Low complexity" evidence="2">
    <location>
        <begin position="1"/>
        <end position="29"/>
    </location>
</feature>
<evidence type="ECO:0000256" key="1">
    <source>
        <dbReference type="ARBA" id="ARBA00023242"/>
    </source>
</evidence>
<dbReference type="AlphaFoldDB" id="A0A3P3YBK0"/>
<organism evidence="4 5">
    <name type="scientific">Plasmodiophora brassicae</name>
    <name type="common">Clubroot disease agent</name>
    <dbReference type="NCBI Taxonomy" id="37360"/>
    <lineage>
        <taxon>Eukaryota</taxon>
        <taxon>Sar</taxon>
        <taxon>Rhizaria</taxon>
        <taxon>Endomyxa</taxon>
        <taxon>Phytomyxea</taxon>
        <taxon>Plasmodiophorida</taxon>
        <taxon>Plasmodiophoridae</taxon>
        <taxon>Plasmodiophora</taxon>
    </lineage>
</organism>
<protein>
    <recommendedName>
        <fullName evidence="3">ELM2 domain-containing protein</fullName>
    </recommendedName>
</protein>
<dbReference type="Proteomes" id="UP000290189">
    <property type="component" value="Unassembled WGS sequence"/>
</dbReference>
<evidence type="ECO:0000313" key="4">
    <source>
        <dbReference type="EMBL" id="SPQ97390.1"/>
    </source>
</evidence>
<evidence type="ECO:0000313" key="5">
    <source>
        <dbReference type="Proteomes" id="UP000290189"/>
    </source>
</evidence>
<sequence length="927" mass="102699">MSVGDDLAPMPLPASPSVSSSGASSDDGGTAYPYHPTRLDPVLYQAVLWPTMELSRQHQTAPHVPPTLVWQARQLSDDKLSVYLNKVRSRCPFEVSEAAALHHLQQHEYDVERAVDALPYDEPETSARNFQWGDIWMRKVIECGANLDELSRGLHALEHADEGEVDDMLVDRCRQLQDEAVDFEAQFKQAVADGGAHLGRLRKLVRSYGETGTIDTPMFQKGCGAIHAAMALKRRMGSPVDSSQSPVEGQPMSKDEAVRWLSLMQQRAPFVSVPQQEVLAKAAQQTDSRAHTAARENFPGKPETPLSLTPAEPFGEECPSPALEQWQEAIRRKGTSRFTLAELAEFGDKLGPNMKERCREVIMGIQEERMRLRSEIQSRGNALNLQDCERFIQTCDERFCCVTPEEAALRKIVHDTKAILEKLLAVHLQYKSGSFIDAQAIESFCQQLTAVNIARVVWTGSESSCAVTWLRNVYQFIVSSRERVRSLKTRQEAIELLARLKAARIRVPDVEQVCSMHMGGILEAVALPGQPSPEDVAFDKQRRELADLLKSKPSTGKLQLFLQSMDRRPCAERSEAEARLQAGLQWIQESLAVLDGSQNDPEIAKQIATGKKLPVDVTQIMARLQTKSWENRWLTSVVAADDLAEQTRLYRQAQSKCSPRIANTLNILGQHLKTCYTWINSVRAAMVSAFGAAEGYQILGGKSITDISPAECVCRRRSPNAERTKCTQCSLLFHLPCTGLTDRVDSFVCIRCSVGQGRPYVGRYPPRVDRLGPRGPQLTALLHLQKSAPPNLKSNERSMFDAFIERGVKWAMSVRASLANADVQRLQLLYFEGEQIRIEIGERTRLASRIHDMLDGKVSISDVAAHDAKLGSDVPVGVLKRSDSHISLSSSDSSSSSSTISAARHSSSAVRSIGTSSMVGVDPRTVV</sequence>
<name>A0A3P3YBK0_PLABS</name>
<dbReference type="Gene3D" id="3.30.40.10">
    <property type="entry name" value="Zinc/RING finger domain, C3HC4 (zinc finger)"/>
    <property type="match status" value="1"/>
</dbReference>
<proteinExistence type="predicted"/>
<reference evidence="4 5" key="1">
    <citation type="submission" date="2018-03" db="EMBL/GenBank/DDBJ databases">
        <authorList>
            <person name="Fogelqvist J."/>
        </authorList>
    </citation>
    <scope>NUCLEOTIDE SEQUENCE [LARGE SCALE GENOMIC DNA]</scope>
</reference>
<dbReference type="EMBL" id="OVEO01000007">
    <property type="protein sequence ID" value="SPQ97390.1"/>
    <property type="molecule type" value="Genomic_DNA"/>
</dbReference>
<keyword evidence="4" id="KW-0496">Mitochondrion</keyword>
<feature type="region of interest" description="Disordered" evidence="2">
    <location>
        <begin position="1"/>
        <end position="34"/>
    </location>
</feature>
<evidence type="ECO:0000259" key="3">
    <source>
        <dbReference type="PROSITE" id="PS51156"/>
    </source>
</evidence>
<evidence type="ECO:0000256" key="2">
    <source>
        <dbReference type="SAM" id="MobiDB-lite"/>
    </source>
</evidence>
<dbReference type="SUPFAM" id="SSF57903">
    <property type="entry name" value="FYVE/PHD zinc finger"/>
    <property type="match status" value="1"/>
</dbReference>
<gene>
    <name evidence="4" type="ORF">PLBR_LOCUS4605</name>
</gene>
<accession>A0A3P3YBK0</accession>